<feature type="transmembrane region" description="Helical" evidence="2">
    <location>
        <begin position="636"/>
        <end position="654"/>
    </location>
</feature>
<keyword evidence="2" id="KW-1133">Transmembrane helix</keyword>
<keyword evidence="2" id="KW-0472">Membrane</keyword>
<sequence>MNKRTVFQLISSTALTAMSVLVLVIVLSMYPPSEVWSQFTEIITRVSVDDSGTQGNNASTRNAIDSDGSNIAFASLSNNLVADDTNVYSDIFVFDATTDNVTRVSVDSSGSQANGASDAPSISADGRYIAFHSAASNLVASDTNGVVDVFVHDLQSGTTERVSVDSVGTQANNHSLYPSISDDGRYVVFESRATNLIAGDTNSAIDIFLHDRNTGATTRVSVDSSDTESDGHSIYAAISGDGQFVTYSSVATNLVAGDTNGVSDVFLRDLNTDTTTRISVHTDGTEADGLSTHQSIDDVGRYIAFESEATNLIDDDSNSYRDIFVRDTYLNVTQRVSVSTAGVEGDHISGDTTDNPNSRISANGQYVAFKSRASNLVTDDENGIVDVFVHDRQTGYTVRVSTDSLGNEANNASYYPSISNDGRYIGFYSYADNLVSGDTNGVGDVFVYDRDSLPPTSTPTPTSTPGASISNPATVTFTQNTSTPTEATVTTIAGDAYVRCENVTSGGTLSIQVLSSPPGQLTSGFTILPTNFDVSTSGGLACDYITLCLPYDEDEVTETSLEESALQLWHYDSGWTDVTSTVDSLNNRICGIVEDFSPFVIGVNDSVTPTPTTGATVTTGTPTPSILPDSGIARPTYIFLLGALVLLSGGIFLTKEARLKR</sequence>
<proteinExistence type="inferred from homology"/>
<evidence type="ECO:0000256" key="2">
    <source>
        <dbReference type="SAM" id="Phobius"/>
    </source>
</evidence>
<evidence type="ECO:0000313" key="3">
    <source>
        <dbReference type="EMBL" id="MCA9390367.1"/>
    </source>
</evidence>
<name>A0A955LHF5_UNCKA</name>
<dbReference type="Gene3D" id="2.120.10.60">
    <property type="entry name" value="Tricorn protease N-terminal domain"/>
    <property type="match status" value="1"/>
</dbReference>
<dbReference type="Proteomes" id="UP000701698">
    <property type="component" value="Unassembled WGS sequence"/>
</dbReference>
<reference evidence="3" key="2">
    <citation type="journal article" date="2021" name="Microbiome">
        <title>Successional dynamics and alternative stable states in a saline activated sludge microbial community over 9 years.</title>
        <authorList>
            <person name="Wang Y."/>
            <person name="Ye J."/>
            <person name="Ju F."/>
            <person name="Liu L."/>
            <person name="Boyd J.A."/>
            <person name="Deng Y."/>
            <person name="Parks D.H."/>
            <person name="Jiang X."/>
            <person name="Yin X."/>
            <person name="Woodcroft B.J."/>
            <person name="Tyson G.W."/>
            <person name="Hugenholtz P."/>
            <person name="Polz M.F."/>
            <person name="Zhang T."/>
        </authorList>
    </citation>
    <scope>NUCLEOTIDE SEQUENCE</scope>
    <source>
        <strain evidence="3">HKST-UBA01</strain>
    </source>
</reference>
<comment type="caution">
    <text evidence="3">The sequence shown here is derived from an EMBL/GenBank/DDBJ whole genome shotgun (WGS) entry which is preliminary data.</text>
</comment>
<dbReference type="EMBL" id="JAGQKX010000077">
    <property type="protein sequence ID" value="MCA9390367.1"/>
    <property type="molecule type" value="Genomic_DNA"/>
</dbReference>
<reference evidence="3" key="1">
    <citation type="submission" date="2020-04" db="EMBL/GenBank/DDBJ databases">
        <authorList>
            <person name="Zhang T."/>
        </authorList>
    </citation>
    <scope>NUCLEOTIDE SEQUENCE</scope>
    <source>
        <strain evidence="3">HKST-UBA01</strain>
    </source>
</reference>
<dbReference type="AlphaFoldDB" id="A0A955LHF5"/>
<gene>
    <name evidence="3" type="ORF">KC571_03080</name>
</gene>
<dbReference type="SUPFAM" id="SSF69304">
    <property type="entry name" value="Tricorn protease N-terminal domain"/>
    <property type="match status" value="2"/>
</dbReference>
<protein>
    <submittedName>
        <fullName evidence="3">PD40 domain-containing protein</fullName>
    </submittedName>
</protein>
<evidence type="ECO:0000313" key="4">
    <source>
        <dbReference type="Proteomes" id="UP000701698"/>
    </source>
</evidence>
<organism evidence="3 4">
    <name type="scientific">candidate division WWE3 bacterium</name>
    <dbReference type="NCBI Taxonomy" id="2053526"/>
    <lineage>
        <taxon>Bacteria</taxon>
        <taxon>Katanobacteria</taxon>
    </lineage>
</organism>
<keyword evidence="2" id="KW-0812">Transmembrane</keyword>
<accession>A0A955LHF5</accession>
<comment type="similarity">
    <text evidence="1">Belongs to the TolB family.</text>
</comment>
<dbReference type="Gene3D" id="2.120.10.30">
    <property type="entry name" value="TolB, C-terminal domain"/>
    <property type="match status" value="1"/>
</dbReference>
<dbReference type="InterPro" id="IPR011042">
    <property type="entry name" value="6-blade_b-propeller_TolB-like"/>
</dbReference>
<dbReference type="InterPro" id="IPR011659">
    <property type="entry name" value="WD40"/>
</dbReference>
<dbReference type="PANTHER" id="PTHR36842">
    <property type="entry name" value="PROTEIN TOLB HOMOLOG"/>
    <property type="match status" value="1"/>
</dbReference>
<feature type="transmembrane region" description="Helical" evidence="2">
    <location>
        <begin position="7"/>
        <end position="30"/>
    </location>
</feature>
<dbReference type="Pfam" id="PF07676">
    <property type="entry name" value="PD40"/>
    <property type="match status" value="3"/>
</dbReference>
<evidence type="ECO:0000256" key="1">
    <source>
        <dbReference type="ARBA" id="ARBA00009820"/>
    </source>
</evidence>